<evidence type="ECO:0000256" key="3">
    <source>
        <dbReference type="ARBA" id="ARBA00022692"/>
    </source>
</evidence>
<comment type="similarity">
    <text evidence="2">Belongs to the TMCO4 family.</text>
</comment>
<evidence type="ECO:0000313" key="8">
    <source>
        <dbReference type="Proteomes" id="UP000494165"/>
    </source>
</evidence>
<dbReference type="PANTHER" id="PTHR17920">
    <property type="entry name" value="TRANSMEMBRANE AND COILED-COIL DOMAIN-CONTAINING PROTEIN 4 TMCO4"/>
    <property type="match status" value="1"/>
</dbReference>
<name>A0A8S1D5Q0_9INSE</name>
<dbReference type="InterPro" id="IPR029058">
    <property type="entry name" value="AB_hydrolase_fold"/>
</dbReference>
<evidence type="ECO:0000256" key="1">
    <source>
        <dbReference type="ARBA" id="ARBA00004141"/>
    </source>
</evidence>
<protein>
    <recommendedName>
        <fullName evidence="9">Transmembrane and coiled-coil domain-containing protein 4</fullName>
    </recommendedName>
</protein>
<feature type="transmembrane region" description="Helical" evidence="6">
    <location>
        <begin position="176"/>
        <end position="201"/>
    </location>
</feature>
<keyword evidence="3 6" id="KW-0812">Transmembrane</keyword>
<organism evidence="7 8">
    <name type="scientific">Cloeon dipterum</name>
    <dbReference type="NCBI Taxonomy" id="197152"/>
    <lineage>
        <taxon>Eukaryota</taxon>
        <taxon>Metazoa</taxon>
        <taxon>Ecdysozoa</taxon>
        <taxon>Arthropoda</taxon>
        <taxon>Hexapoda</taxon>
        <taxon>Insecta</taxon>
        <taxon>Pterygota</taxon>
        <taxon>Palaeoptera</taxon>
        <taxon>Ephemeroptera</taxon>
        <taxon>Pisciforma</taxon>
        <taxon>Baetidae</taxon>
        <taxon>Cloeon</taxon>
    </lineage>
</organism>
<comment type="subcellular location">
    <subcellularLocation>
        <location evidence="1">Membrane</location>
        <topology evidence="1">Multi-pass membrane protein</topology>
    </subcellularLocation>
</comment>
<evidence type="ECO:0000256" key="4">
    <source>
        <dbReference type="ARBA" id="ARBA00022989"/>
    </source>
</evidence>
<gene>
    <name evidence="7" type="ORF">CLODIP_2_CD14959</name>
</gene>
<dbReference type="OrthoDB" id="277931at2759"/>
<keyword evidence="4 6" id="KW-1133">Transmembrane helix</keyword>
<keyword evidence="5 6" id="KW-0472">Membrane</keyword>
<dbReference type="Pfam" id="PF05277">
    <property type="entry name" value="DUF726"/>
    <property type="match status" value="1"/>
</dbReference>
<reference evidence="7 8" key="1">
    <citation type="submission" date="2020-04" db="EMBL/GenBank/DDBJ databases">
        <authorList>
            <person name="Alioto T."/>
            <person name="Alioto T."/>
            <person name="Gomez Garrido J."/>
        </authorList>
    </citation>
    <scope>NUCLEOTIDE SEQUENCE [LARGE SCALE GENOMIC DNA]</scope>
</reference>
<dbReference type="GO" id="GO:0016020">
    <property type="term" value="C:membrane"/>
    <property type="evidence" value="ECO:0007669"/>
    <property type="project" value="UniProtKB-SubCell"/>
</dbReference>
<evidence type="ECO:0000256" key="5">
    <source>
        <dbReference type="ARBA" id="ARBA00023136"/>
    </source>
</evidence>
<evidence type="ECO:0000256" key="2">
    <source>
        <dbReference type="ARBA" id="ARBA00009824"/>
    </source>
</evidence>
<dbReference type="Gene3D" id="3.40.50.1820">
    <property type="entry name" value="alpha/beta hydrolase"/>
    <property type="match status" value="1"/>
</dbReference>
<accession>A0A8S1D5Q0</accession>
<keyword evidence="8" id="KW-1185">Reference proteome</keyword>
<dbReference type="EMBL" id="CADEPI010000114">
    <property type="protein sequence ID" value="CAB3375515.1"/>
    <property type="molecule type" value="Genomic_DNA"/>
</dbReference>
<evidence type="ECO:0000313" key="7">
    <source>
        <dbReference type="EMBL" id="CAB3375515.1"/>
    </source>
</evidence>
<dbReference type="AlphaFoldDB" id="A0A8S1D5Q0"/>
<sequence length="579" mass="61838">MNDLAKNLPPSALKDSLSDAGTYCYAAICALSLHDLFGNEWDLEYSRDCIKKFTAHLGLPSQVNGAMESLVEGQGSQTYQAYVELLLVEPQIKANPVIIIQDMVLFGIKTGQYDARTRVLVSHVAGLMGAPAALARLAEEALGQSLLNSQTEEEALSPEQQQIAMKRQRRRKFKRYALISLATVGGGALLGLTGGLAAPLIGAGIGTIVGSGAAAAAIGSVAGAAIVGSLFGLAGAGLTGYRMKRRVGDIEEFEFGKLSSGTGGQLHIAIAVSGWLSEDDEDKFRRPWQCLDSSKEQYFLRYESNYLKELGQALDLAVSAAVTVATQEVLKFTVLRGILTAVAWPASLVSLSSIIDNPWGVCLRRSAQVGRHLAHVLLSKHHGGRPVTLVGYSLGARVVFYCLRELADRRPGSEGIVQEAIMLGAPVTGSDSDWQDISTVVAGRIVNGYCRSDWLLKFLYRTTSVSAKIAGLGQVTCGNKRLQNFDLTDIVSGHTDYESKVDTLLKVVGVRTIECASYKNGLRKSQSESVIGSSAATTTTTTAAADSLRQSMSDSALTDEAFALISEEPAEQPAEQNKN</sequence>
<evidence type="ECO:0008006" key="9">
    <source>
        <dbReference type="Google" id="ProtNLM"/>
    </source>
</evidence>
<dbReference type="PANTHER" id="PTHR17920:SF3">
    <property type="entry name" value="TRANSMEMBRANE AND COILED-COIL DOMAIN-CONTAINING PROTEIN 4"/>
    <property type="match status" value="1"/>
</dbReference>
<dbReference type="SUPFAM" id="SSF53474">
    <property type="entry name" value="alpha/beta-Hydrolases"/>
    <property type="match status" value="1"/>
</dbReference>
<feature type="transmembrane region" description="Helical" evidence="6">
    <location>
        <begin position="213"/>
        <end position="236"/>
    </location>
</feature>
<proteinExistence type="inferred from homology"/>
<evidence type="ECO:0000256" key="6">
    <source>
        <dbReference type="SAM" id="Phobius"/>
    </source>
</evidence>
<comment type="caution">
    <text evidence="7">The sequence shown here is derived from an EMBL/GenBank/DDBJ whole genome shotgun (WGS) entry which is preliminary data.</text>
</comment>
<dbReference type="Proteomes" id="UP000494165">
    <property type="component" value="Unassembled WGS sequence"/>
</dbReference>
<dbReference type="InterPro" id="IPR007941">
    <property type="entry name" value="DUF726"/>
</dbReference>